<dbReference type="SUPFAM" id="SSF53474">
    <property type="entry name" value="alpha/beta-Hydrolases"/>
    <property type="match status" value="1"/>
</dbReference>
<dbReference type="GO" id="GO:0016787">
    <property type="term" value="F:hydrolase activity"/>
    <property type="evidence" value="ECO:0007669"/>
    <property type="project" value="UniProtKB-KW"/>
</dbReference>
<gene>
    <name evidence="1" type="ORF">P6Z85_14070</name>
</gene>
<feature type="non-terminal residue" evidence="1">
    <location>
        <position position="1"/>
    </location>
</feature>
<proteinExistence type="predicted"/>
<sequence length="54" mass="6183">DNDPIVSPASFKELADQFETRQANVTIQLTVTGHQLTMDEIEQAREWTDHLLTK</sequence>
<evidence type="ECO:0000313" key="2">
    <source>
        <dbReference type="Proteomes" id="UP001260956"/>
    </source>
</evidence>
<dbReference type="EMBL" id="JARPTX010000096">
    <property type="protein sequence ID" value="MDT2371241.1"/>
    <property type="molecule type" value="Genomic_DNA"/>
</dbReference>
<protein>
    <submittedName>
        <fullName evidence="1">Alpha/beta hydrolase</fullName>
    </submittedName>
</protein>
<keyword evidence="1" id="KW-0378">Hydrolase</keyword>
<comment type="caution">
    <text evidence="1">The sequence shown here is derived from an EMBL/GenBank/DDBJ whole genome shotgun (WGS) entry which is preliminary data.</text>
</comment>
<accession>A0AAW8RQZ0</accession>
<evidence type="ECO:0000313" key="1">
    <source>
        <dbReference type="EMBL" id="MDT2371241.1"/>
    </source>
</evidence>
<reference evidence="1" key="1">
    <citation type="submission" date="2023-03" db="EMBL/GenBank/DDBJ databases">
        <authorList>
            <person name="Shen W."/>
            <person name="Cai J."/>
        </authorList>
    </citation>
    <scope>NUCLEOTIDE SEQUENCE</scope>
    <source>
        <strain evidence="1">B1010-2</strain>
    </source>
</reference>
<organism evidence="1 2">
    <name type="scientific">Enterococcus faecium</name>
    <name type="common">Streptococcus faecium</name>
    <dbReference type="NCBI Taxonomy" id="1352"/>
    <lineage>
        <taxon>Bacteria</taxon>
        <taxon>Bacillati</taxon>
        <taxon>Bacillota</taxon>
        <taxon>Bacilli</taxon>
        <taxon>Lactobacillales</taxon>
        <taxon>Enterococcaceae</taxon>
        <taxon>Enterococcus</taxon>
    </lineage>
</organism>
<dbReference type="InterPro" id="IPR029058">
    <property type="entry name" value="AB_hydrolase_fold"/>
</dbReference>
<dbReference type="Proteomes" id="UP001260956">
    <property type="component" value="Unassembled WGS sequence"/>
</dbReference>
<name>A0AAW8RQZ0_ENTFC</name>
<dbReference type="Gene3D" id="3.40.50.1820">
    <property type="entry name" value="alpha/beta hydrolase"/>
    <property type="match status" value="1"/>
</dbReference>
<dbReference type="AlphaFoldDB" id="A0AAW8RQZ0"/>